<evidence type="ECO:0000313" key="1">
    <source>
        <dbReference type="EMBL" id="NEZ59169.1"/>
    </source>
</evidence>
<dbReference type="EMBL" id="QXHD01000004">
    <property type="protein sequence ID" value="NEZ59169.1"/>
    <property type="molecule type" value="Genomic_DNA"/>
</dbReference>
<proteinExistence type="predicted"/>
<gene>
    <name evidence="1" type="ORF">DXZ20_26705</name>
</gene>
<dbReference type="Proteomes" id="UP000481033">
    <property type="component" value="Unassembled WGS sequence"/>
</dbReference>
<dbReference type="AlphaFoldDB" id="A0A6M0RSS7"/>
<accession>A0A6M0RSS7</accession>
<reference evidence="1 2" key="1">
    <citation type="journal article" date="2020" name="Microb. Ecol.">
        <title>Ecogenomics of the Marine Benthic Filamentous Cyanobacterium Adonisia.</title>
        <authorList>
            <person name="Walter J.M."/>
            <person name="Coutinho F.H."/>
            <person name="Leomil L."/>
            <person name="Hargreaves P.I."/>
            <person name="Campeao M.E."/>
            <person name="Vieira V.V."/>
            <person name="Silva B.S."/>
            <person name="Fistarol G.O."/>
            <person name="Salomon P.S."/>
            <person name="Sawabe T."/>
            <person name="Mino S."/>
            <person name="Hosokawa M."/>
            <person name="Miyashita H."/>
            <person name="Maruyama F."/>
            <person name="van Verk M.C."/>
            <person name="Dutilh B.E."/>
            <person name="Thompson C.C."/>
            <person name="Thompson F.L."/>
        </authorList>
    </citation>
    <scope>NUCLEOTIDE SEQUENCE [LARGE SCALE GENOMIC DNA]</scope>
    <source>
        <strain evidence="1 2">CCMR0081</strain>
    </source>
</reference>
<organism evidence="1 2">
    <name type="scientific">Adonisia turfae CCMR0081</name>
    <dbReference type="NCBI Taxonomy" id="2292702"/>
    <lineage>
        <taxon>Bacteria</taxon>
        <taxon>Bacillati</taxon>
        <taxon>Cyanobacteriota</taxon>
        <taxon>Adonisia</taxon>
        <taxon>Adonisia turfae</taxon>
    </lineage>
</organism>
<sequence>MAFSDYKSITQVQTEYQTRYEELNFIEPADYSPSQVFLDEFDFNQKNIDIFASEAARCEAIIFPILREVYKHYYQRTSLWVQKSIAYDGKLNGTPDYLVSKRSPLGKTMLETPIIIVVEAKKNDFEQGWGQCLAQLIAVAHINGADTPVYGIVTDGKLWEFAQFSHNTLTKQIDSYTVSDLSRLLGVTKSIFDQAISQFALA</sequence>
<name>A0A6M0RSS7_9CYAN</name>
<comment type="caution">
    <text evidence="1">The sequence shown here is derived from an EMBL/GenBank/DDBJ whole genome shotgun (WGS) entry which is preliminary data.</text>
</comment>
<evidence type="ECO:0008006" key="3">
    <source>
        <dbReference type="Google" id="ProtNLM"/>
    </source>
</evidence>
<evidence type="ECO:0000313" key="2">
    <source>
        <dbReference type="Proteomes" id="UP000481033"/>
    </source>
</evidence>
<keyword evidence="2" id="KW-1185">Reference proteome</keyword>
<protein>
    <recommendedName>
        <fullName evidence="3">Type I restriction enzyme R protein N-terminal domain-containing protein</fullName>
    </recommendedName>
</protein>
<dbReference type="RefSeq" id="WP_163666302.1">
    <property type="nucleotide sequence ID" value="NZ_QXHD01000004.1"/>
</dbReference>